<proteinExistence type="predicted"/>
<dbReference type="Gene3D" id="3.80.10.10">
    <property type="entry name" value="Ribonuclease Inhibitor"/>
    <property type="match status" value="1"/>
</dbReference>
<dbReference type="Proteomes" id="UP000232688">
    <property type="component" value="Unassembled WGS sequence"/>
</dbReference>
<evidence type="ECO:0000313" key="1">
    <source>
        <dbReference type="EMBL" id="PKC68186.1"/>
    </source>
</evidence>
<dbReference type="AlphaFoldDB" id="A0A2N0RY29"/>
<reference evidence="1 2" key="1">
    <citation type="submission" date="2017-10" db="EMBL/GenBank/DDBJ databases">
        <title>Extensive intraspecific genome diversity in a model arbuscular mycorrhizal fungus.</title>
        <authorList>
            <person name="Chen E.C.H."/>
            <person name="Morin E."/>
            <person name="Baudet D."/>
            <person name="Noel J."/>
            <person name="Ndikumana S."/>
            <person name="Charron P."/>
            <person name="St-Onge C."/>
            <person name="Giorgi J."/>
            <person name="Grigoriev I.V."/>
            <person name="Roux C."/>
            <person name="Martin F.M."/>
            <person name="Corradi N."/>
        </authorList>
    </citation>
    <scope>NUCLEOTIDE SEQUENCE [LARGE SCALE GENOMIC DNA]</scope>
    <source>
        <strain evidence="1 2">A1</strain>
    </source>
</reference>
<dbReference type="InterPro" id="IPR032675">
    <property type="entry name" value="LRR_dom_sf"/>
</dbReference>
<protein>
    <submittedName>
        <fullName evidence="1">Uncharacterized protein</fullName>
    </submittedName>
</protein>
<dbReference type="VEuPathDB" id="FungiDB:FUN_023104"/>
<name>A0A2N0RY29_9GLOM</name>
<comment type="caution">
    <text evidence="1">The sequence shown here is derived from an EMBL/GenBank/DDBJ whole genome shotgun (WGS) entry which is preliminary data.</text>
</comment>
<dbReference type="VEuPathDB" id="FungiDB:RhiirA1_507800"/>
<dbReference type="VEuPathDB" id="FungiDB:RhiirFUN_025281"/>
<reference evidence="1 2" key="2">
    <citation type="submission" date="2017-10" db="EMBL/GenBank/DDBJ databases">
        <title>Genome analyses suggest a sexual origin of heterokaryosis in a supposedly ancient asexual fungus.</title>
        <authorList>
            <person name="Corradi N."/>
            <person name="Sedzielewska K."/>
            <person name="Noel J."/>
            <person name="Charron P."/>
            <person name="Farinelli L."/>
            <person name="Marton T."/>
            <person name="Kruger M."/>
            <person name="Pelin A."/>
            <person name="Brachmann A."/>
            <person name="Corradi N."/>
        </authorList>
    </citation>
    <scope>NUCLEOTIDE SEQUENCE [LARGE SCALE GENOMIC DNA]</scope>
    <source>
        <strain evidence="1 2">A1</strain>
    </source>
</reference>
<sequence>MWYLDIAYLKALDSEFSKESMLVSGLEELVEIFDEMLEGDDIWIHPSLLSRIRYSILPDEMAIYERFSDIIKNFSEDKELAYALLDLVEILSKKKPTTFNIIDYNIQRISTNPNNEYRNEFSIYHIKRDEDMDEDTDEDIDEDIDEEKQNEFNEYYQNLALTTEKKIFKTTYEGTYSRWYCLQKYALVCRKWAVVANSLLWGEVDLYSRYNKKEFQMYKHLTIPGTACGKYIRKLKMDEAKLWPICIVKMLRACPNIRELSIKDYQYYGKKGDVRNLLSEILHILPNLQKLDIRYSQDYFDKGNTIEKLIENRKNLKIRATRICKTNKGFFEWYENGEWQCNICKD</sequence>
<organism evidence="1 2">
    <name type="scientific">Rhizophagus irregularis</name>
    <dbReference type="NCBI Taxonomy" id="588596"/>
    <lineage>
        <taxon>Eukaryota</taxon>
        <taxon>Fungi</taxon>
        <taxon>Fungi incertae sedis</taxon>
        <taxon>Mucoromycota</taxon>
        <taxon>Glomeromycotina</taxon>
        <taxon>Glomeromycetes</taxon>
        <taxon>Glomerales</taxon>
        <taxon>Glomeraceae</taxon>
        <taxon>Rhizophagus</taxon>
    </lineage>
</organism>
<dbReference type="EMBL" id="LLXH01000348">
    <property type="protein sequence ID" value="PKC68186.1"/>
    <property type="molecule type" value="Genomic_DNA"/>
</dbReference>
<gene>
    <name evidence="1" type="ORF">RhiirA1_507800</name>
</gene>
<evidence type="ECO:0000313" key="2">
    <source>
        <dbReference type="Proteomes" id="UP000232688"/>
    </source>
</evidence>
<dbReference type="VEuPathDB" id="FungiDB:RhiirFUN_026451"/>
<accession>A0A2N0RY29</accession>